<evidence type="ECO:0000313" key="4">
    <source>
        <dbReference type="Proteomes" id="UP000289808"/>
    </source>
</evidence>
<evidence type="ECO:0000313" key="5">
    <source>
        <dbReference type="Proteomes" id="UP001434419"/>
    </source>
</evidence>
<evidence type="ECO:0000313" key="2">
    <source>
        <dbReference type="EMBL" id="MES5150786.1"/>
    </source>
</evidence>
<keyword evidence="1" id="KW-1133">Transmembrane helix</keyword>
<reference evidence="3 4" key="1">
    <citation type="submission" date="2019-01" db="EMBL/GenBank/DDBJ databases">
        <title>The genome sequence of Lactobacillus crispatus L49.</title>
        <authorList>
            <person name="Zhong J."/>
            <person name="Zhang J."/>
        </authorList>
    </citation>
    <scope>NUCLEOTIDE SEQUENCE [LARGE SCALE GENOMIC DNA]</scope>
    <source>
        <strain evidence="3 4">L49</strain>
    </source>
</reference>
<dbReference type="RefSeq" id="WP_005720516.1">
    <property type="nucleotide sequence ID" value="NZ_CP058996.1"/>
</dbReference>
<feature type="transmembrane region" description="Helical" evidence="1">
    <location>
        <begin position="236"/>
        <end position="260"/>
    </location>
</feature>
<accession>A0A135ZDG5</accession>
<dbReference type="EMBL" id="JBETVU010000012">
    <property type="protein sequence ID" value="MES5150786.1"/>
    <property type="molecule type" value="Genomic_DNA"/>
</dbReference>
<dbReference type="Proteomes" id="UP001434419">
    <property type="component" value="Unassembled WGS sequence"/>
</dbReference>
<evidence type="ECO:0000313" key="3">
    <source>
        <dbReference type="EMBL" id="RXF55210.1"/>
    </source>
</evidence>
<comment type="caution">
    <text evidence="3">The sequence shown here is derived from an EMBL/GenBank/DDBJ whole genome shotgun (WGS) entry which is preliminary data.</text>
</comment>
<dbReference type="Proteomes" id="UP000289808">
    <property type="component" value="Unassembled WGS sequence"/>
</dbReference>
<gene>
    <name evidence="2" type="ORF">ABVC42_13000</name>
    <name evidence="3" type="ORF">ERD32_10895</name>
</gene>
<dbReference type="EMBL" id="SCLX01000095">
    <property type="protein sequence ID" value="RXF55210.1"/>
    <property type="molecule type" value="Genomic_DNA"/>
</dbReference>
<dbReference type="AlphaFoldDB" id="A0A135ZDG5"/>
<feature type="transmembrane region" description="Helical" evidence="1">
    <location>
        <begin position="296"/>
        <end position="320"/>
    </location>
</feature>
<feature type="transmembrane region" description="Helical" evidence="1">
    <location>
        <begin position="193"/>
        <end position="215"/>
    </location>
</feature>
<keyword evidence="1" id="KW-0472">Membrane</keyword>
<proteinExistence type="predicted"/>
<sequence length="415" mass="48207">MKKQYFLFQLKIFLTNPKNVGLFFITIVLSLYFGLVSAPQHLVIENVDPYAISKEYQDDQAFLKVAEKEFARANKGNSSFNPSEGAKDAVTTYPTVIKYDHERLKALKGNNWHLYTKYSSMWYKKMDDLIWVKENQNYMYPLEYYHNNNYKEDGHFGYQRTFHFYDGLLKSKAKLNKNVLEERTTLQRLQQSLSGWTMIILIIIIIIILFTADMVTNDQKYRTVVKNIPLSKRTILWLKTAVIEIGVLFNFLVAFAIVILCTAPKYGFGSLNLLTPIYTGRLYFKTPFVYQTLGQYCLEFLFFAVVLTFIFIRLTLLLSLIFRNEYVAVIVASIFAMSAKVLYFSLGMGFVYPFLKHLPMTYFTIGESLTSNLSYLMDSPGWGFNDGIIPLVTLAIVIELTIWLFCQFRKVVLVK</sequence>
<keyword evidence="1" id="KW-0812">Transmembrane</keyword>
<evidence type="ECO:0000256" key="1">
    <source>
        <dbReference type="SAM" id="Phobius"/>
    </source>
</evidence>
<reference evidence="2" key="2">
    <citation type="submission" date="2024-06" db="EMBL/GenBank/DDBJ databases">
        <title>Vaginal Lactobacillus fatty acid response mechanisms reveal a metabolite-targeted strategy for bacterial vaginosis treatment.</title>
        <authorList>
            <person name="Zhu M."/>
            <person name="Blainey P.C."/>
            <person name="Bloom S.M."/>
            <person name="Kwon D.S."/>
        </authorList>
    </citation>
    <scope>NUCLEOTIDE SEQUENCE</scope>
    <source>
        <strain evidence="2">194_F1_1</strain>
    </source>
</reference>
<feature type="transmembrane region" description="Helical" evidence="1">
    <location>
        <begin position="388"/>
        <end position="406"/>
    </location>
</feature>
<feature type="transmembrane region" description="Helical" evidence="1">
    <location>
        <begin position="20"/>
        <end position="38"/>
    </location>
</feature>
<name>A0A135ZDG5_9LACO</name>
<keyword evidence="5" id="KW-1185">Reference proteome</keyword>
<protein>
    <submittedName>
        <fullName evidence="2 3">ABC transporter permease</fullName>
    </submittedName>
</protein>
<organism evidence="3 4">
    <name type="scientific">Lactobacillus crispatus</name>
    <dbReference type="NCBI Taxonomy" id="47770"/>
    <lineage>
        <taxon>Bacteria</taxon>
        <taxon>Bacillati</taxon>
        <taxon>Bacillota</taxon>
        <taxon>Bacilli</taxon>
        <taxon>Lactobacillales</taxon>
        <taxon>Lactobacillaceae</taxon>
        <taxon>Lactobacillus</taxon>
    </lineage>
</organism>
<feature type="transmembrane region" description="Helical" evidence="1">
    <location>
        <begin position="326"/>
        <end position="346"/>
    </location>
</feature>